<dbReference type="GO" id="GO:0016740">
    <property type="term" value="F:transferase activity"/>
    <property type="evidence" value="ECO:0007669"/>
    <property type="project" value="UniProtKB-KW"/>
</dbReference>
<keyword evidence="4 7" id="KW-0133">Cell shape</keyword>
<keyword evidence="3" id="KW-0808">Transferase</keyword>
<sequence length="410" mass="46427">MFMTKTRVTITAVCLLASTSTYSSEQIAMAGPIFDSAPVHHYVPLKNQVDNLLAEALLSIQENRLDIALKQIESLLRLHPDYRLAQLIHGDLLTARIQPLTNFGNSKVVTPAIADLRDEARARLSSYLDRPSVGMVPQQLLQLDPSIPTAVVVDTDKSRLYVFKNQHGVLQNVADYYVTIGKNGVDKTREGDNRTPLGVYYITHKLEGNKLPDLYGNFALTLNFPNDWDEKLGSFGHGIWLHGTTSATYSRPPKASSGCVVLTNNDLVELGKYITPSLTPVVIADHIKWVPARSAESSKDELMKQVETWRHDWESRDTDRYIKHYAANFTANKIKFSDWANAKRRVNQGKTWIKVALSRVSIFEYPGQKNMYMVSFEQDYRSNNLDNVMHKRQYWVNQNGNWKIVAENGA</sequence>
<evidence type="ECO:0000313" key="11">
    <source>
        <dbReference type="Proteomes" id="UP000463939"/>
    </source>
</evidence>
<feature type="domain" description="L,D-TPase catalytic" evidence="9">
    <location>
        <begin position="149"/>
        <end position="284"/>
    </location>
</feature>
<dbReference type="GO" id="GO:0008360">
    <property type="term" value="P:regulation of cell shape"/>
    <property type="evidence" value="ECO:0007669"/>
    <property type="project" value="UniProtKB-UniRule"/>
</dbReference>
<dbReference type="GO" id="GO:0071555">
    <property type="term" value="P:cell wall organization"/>
    <property type="evidence" value="ECO:0007669"/>
    <property type="project" value="UniProtKB-UniRule"/>
</dbReference>
<organism evidence="10 11">
    <name type="scientific">Sulfuriferula nivalis</name>
    <dbReference type="NCBI Taxonomy" id="2675298"/>
    <lineage>
        <taxon>Bacteria</taxon>
        <taxon>Pseudomonadati</taxon>
        <taxon>Pseudomonadota</taxon>
        <taxon>Betaproteobacteria</taxon>
        <taxon>Nitrosomonadales</taxon>
        <taxon>Sulfuricellaceae</taxon>
        <taxon>Sulfuriferula</taxon>
    </lineage>
</organism>
<dbReference type="InterPro" id="IPR005490">
    <property type="entry name" value="LD_TPept_cat_dom"/>
</dbReference>
<keyword evidence="5 7" id="KW-0573">Peptidoglycan synthesis</keyword>
<keyword evidence="6 7" id="KW-0961">Cell wall biogenesis/degradation</keyword>
<dbReference type="PANTHER" id="PTHR36699">
    <property type="entry name" value="LD-TRANSPEPTIDASE"/>
    <property type="match status" value="1"/>
</dbReference>
<dbReference type="Proteomes" id="UP000463939">
    <property type="component" value="Chromosome"/>
</dbReference>
<dbReference type="PROSITE" id="PS52029">
    <property type="entry name" value="LD_TPASE"/>
    <property type="match status" value="1"/>
</dbReference>
<dbReference type="PANTHER" id="PTHR36699:SF1">
    <property type="entry name" value="L,D-TRANSPEPTIDASE YAFK-RELATED"/>
    <property type="match status" value="1"/>
</dbReference>
<evidence type="ECO:0000256" key="3">
    <source>
        <dbReference type="ARBA" id="ARBA00022679"/>
    </source>
</evidence>
<dbReference type="EMBL" id="AP021881">
    <property type="protein sequence ID" value="BBP01778.1"/>
    <property type="molecule type" value="Genomic_DNA"/>
</dbReference>
<evidence type="ECO:0000256" key="8">
    <source>
        <dbReference type="SAM" id="SignalP"/>
    </source>
</evidence>
<gene>
    <name evidence="10" type="ORF">SFSGTM_24860</name>
</gene>
<dbReference type="AlphaFoldDB" id="A0A809S4B9"/>
<protein>
    <recommendedName>
        <fullName evidence="9">L,D-TPase catalytic domain-containing protein</fullName>
    </recommendedName>
</protein>
<evidence type="ECO:0000256" key="6">
    <source>
        <dbReference type="ARBA" id="ARBA00023316"/>
    </source>
</evidence>
<dbReference type="SUPFAM" id="SSF141523">
    <property type="entry name" value="L,D-transpeptidase catalytic domain-like"/>
    <property type="match status" value="1"/>
</dbReference>
<feature type="signal peptide" evidence="8">
    <location>
        <begin position="1"/>
        <end position="23"/>
    </location>
</feature>
<name>A0A809S4B9_9PROT</name>
<accession>A0A809S4B9</accession>
<dbReference type="Pfam" id="PF03734">
    <property type="entry name" value="YkuD"/>
    <property type="match status" value="1"/>
</dbReference>
<dbReference type="KEGG" id="sniv:SFSGTM_24860"/>
<evidence type="ECO:0000256" key="1">
    <source>
        <dbReference type="ARBA" id="ARBA00004752"/>
    </source>
</evidence>
<dbReference type="InterPro" id="IPR032710">
    <property type="entry name" value="NTF2-like_dom_sf"/>
</dbReference>
<comment type="pathway">
    <text evidence="1 7">Cell wall biogenesis; peptidoglycan biosynthesis.</text>
</comment>
<keyword evidence="8" id="KW-0732">Signal</keyword>
<dbReference type="CDD" id="cd16913">
    <property type="entry name" value="YkuD_like"/>
    <property type="match status" value="1"/>
</dbReference>
<reference evidence="11" key="1">
    <citation type="submission" date="2019-11" db="EMBL/GenBank/DDBJ databases">
        <title>Isolation and characterization of a novel species in the genus Sulfuriferula.</title>
        <authorList>
            <person name="Mochizuki J."/>
            <person name="Kojima H."/>
            <person name="Fukui M."/>
        </authorList>
    </citation>
    <scope>NUCLEOTIDE SEQUENCE [LARGE SCALE GENOMIC DNA]</scope>
    <source>
        <strain evidence="11">SGTM</strain>
    </source>
</reference>
<dbReference type="Gene3D" id="2.40.440.10">
    <property type="entry name" value="L,D-transpeptidase catalytic domain-like"/>
    <property type="match status" value="1"/>
</dbReference>
<dbReference type="GO" id="GO:0004180">
    <property type="term" value="F:carboxypeptidase activity"/>
    <property type="evidence" value="ECO:0007669"/>
    <property type="project" value="UniProtKB-ARBA"/>
</dbReference>
<keyword evidence="11" id="KW-1185">Reference proteome</keyword>
<dbReference type="UniPathway" id="UPA00219"/>
<evidence type="ECO:0000256" key="5">
    <source>
        <dbReference type="ARBA" id="ARBA00022984"/>
    </source>
</evidence>
<comment type="similarity">
    <text evidence="2">Belongs to the YkuD family.</text>
</comment>
<dbReference type="GO" id="GO:0009252">
    <property type="term" value="P:peptidoglycan biosynthetic process"/>
    <property type="evidence" value="ECO:0007669"/>
    <property type="project" value="UniProtKB-UniPathway"/>
</dbReference>
<evidence type="ECO:0000259" key="9">
    <source>
        <dbReference type="PROSITE" id="PS52029"/>
    </source>
</evidence>
<evidence type="ECO:0000256" key="4">
    <source>
        <dbReference type="ARBA" id="ARBA00022960"/>
    </source>
</evidence>
<dbReference type="SUPFAM" id="SSF54427">
    <property type="entry name" value="NTF2-like"/>
    <property type="match status" value="1"/>
</dbReference>
<feature type="chain" id="PRO_5032783408" description="L,D-TPase catalytic domain-containing protein" evidence="8">
    <location>
        <begin position="24"/>
        <end position="410"/>
    </location>
</feature>
<feature type="active site" description="Nucleophile" evidence="7">
    <location>
        <position position="259"/>
    </location>
</feature>
<feature type="active site" description="Proton donor/acceptor" evidence="7">
    <location>
        <position position="242"/>
    </location>
</feature>
<dbReference type="InterPro" id="IPR056203">
    <property type="entry name" value="Cds6_C"/>
</dbReference>
<dbReference type="Pfam" id="PF24125">
    <property type="entry name" value="Cds6_C"/>
    <property type="match status" value="1"/>
</dbReference>
<dbReference type="InterPro" id="IPR038063">
    <property type="entry name" value="Transpep_catalytic_dom"/>
</dbReference>
<evidence type="ECO:0000256" key="2">
    <source>
        <dbReference type="ARBA" id="ARBA00005992"/>
    </source>
</evidence>
<proteinExistence type="inferred from homology"/>
<evidence type="ECO:0000313" key="10">
    <source>
        <dbReference type="EMBL" id="BBP01778.1"/>
    </source>
</evidence>
<evidence type="ECO:0000256" key="7">
    <source>
        <dbReference type="PROSITE-ProRule" id="PRU01373"/>
    </source>
</evidence>